<dbReference type="EMBL" id="JBHULC010000008">
    <property type="protein sequence ID" value="MFD2521063.1"/>
    <property type="molecule type" value="Genomic_DNA"/>
</dbReference>
<evidence type="ECO:0000313" key="2">
    <source>
        <dbReference type="Proteomes" id="UP001597510"/>
    </source>
</evidence>
<protein>
    <submittedName>
        <fullName evidence="1">Uncharacterized protein</fullName>
    </submittedName>
</protein>
<organism evidence="1 2">
    <name type="scientific">Emticicia soli</name>
    <dbReference type="NCBI Taxonomy" id="2027878"/>
    <lineage>
        <taxon>Bacteria</taxon>
        <taxon>Pseudomonadati</taxon>
        <taxon>Bacteroidota</taxon>
        <taxon>Cytophagia</taxon>
        <taxon>Cytophagales</taxon>
        <taxon>Leadbetterellaceae</taxon>
        <taxon>Emticicia</taxon>
    </lineage>
</organism>
<evidence type="ECO:0000313" key="1">
    <source>
        <dbReference type="EMBL" id="MFD2521063.1"/>
    </source>
</evidence>
<dbReference type="Proteomes" id="UP001597510">
    <property type="component" value="Unassembled WGS sequence"/>
</dbReference>
<reference evidence="2" key="1">
    <citation type="journal article" date="2019" name="Int. J. Syst. Evol. Microbiol.">
        <title>The Global Catalogue of Microorganisms (GCM) 10K type strain sequencing project: providing services to taxonomists for standard genome sequencing and annotation.</title>
        <authorList>
            <consortium name="The Broad Institute Genomics Platform"/>
            <consortium name="The Broad Institute Genome Sequencing Center for Infectious Disease"/>
            <person name="Wu L."/>
            <person name="Ma J."/>
        </authorList>
    </citation>
    <scope>NUCLEOTIDE SEQUENCE [LARGE SCALE GENOMIC DNA]</scope>
    <source>
        <strain evidence="2">KCTC 52344</strain>
    </source>
</reference>
<gene>
    <name evidence="1" type="ORF">ACFSR2_09225</name>
</gene>
<proteinExistence type="predicted"/>
<keyword evidence="2" id="KW-1185">Reference proteome</keyword>
<sequence>MTIFNTYTGNAMLNNALMTIEALGKLENVSEITPALLLDLYKKQDLRAINKRLKSYTMLFSLNNPLVNPAKKQDDAGEKAYHHLLINILNNFENQGTKICEISGLHFEKSFEDFYKDELERQKNALKLKKLEAKEEKKHIGNLENTDLTLNRSWFPLIGGLGSDAQALPQAKFTIQIHPICIVIMQFLPLASLLYKGGILLIDSSNFEFAKEFIADNVKDLQDRIALVSNTASIENVRDYSKGNYLLKAIQILERKEVDDEYSDLNLWSFSNSGTGASCEIDRIPNSLIKKLLKLCRNPSVRIEVRNILSKSESAYSFLESLEDNKEWWLLYPNKFGSGKKATQYDGVSVDFLESYFNIIESPKSIKYARYLAYLVNKYKTKAFEKYLSDTSAWNEREYKSDLYVVLIEATKNGEWNFSHHLQILDDNNEVPIKNHFYKLNKLIHFYYQKKIFDTLLPDIKEESSETSKICQWLIALIQNDIRQSSIIKDLVSIQEYKSVNYQGVFLRNSVDINIENILYALYDDELRPARFAINEILHLYFLQPSSTESLSYKPLAISSEYNMENKIQTWVETTQNFSKDYKDYYLFKYNSTKKLEQQINSIPDSTSQFLSWFEEAIEKTNAYLIEKEPTKQWSDNLLYNPYGEFSPSLARFIFKFSILKKINEESLLNIN</sequence>
<comment type="caution">
    <text evidence="1">The sequence shown here is derived from an EMBL/GenBank/DDBJ whole genome shotgun (WGS) entry which is preliminary data.</text>
</comment>
<name>A0ABW5J5K0_9BACT</name>
<accession>A0ABW5J5K0</accession>
<dbReference type="RefSeq" id="WP_340234868.1">
    <property type="nucleotide sequence ID" value="NZ_JBBEWC010000003.1"/>
</dbReference>